<comment type="caution">
    <text evidence="2">The sequence shown here is derived from an EMBL/GenBank/DDBJ whole genome shotgun (WGS) entry which is preliminary data.</text>
</comment>
<dbReference type="GO" id="GO:0016757">
    <property type="term" value="F:glycosyltransferase activity"/>
    <property type="evidence" value="ECO:0007669"/>
    <property type="project" value="InterPro"/>
</dbReference>
<dbReference type="SUPFAM" id="SSF53756">
    <property type="entry name" value="UDP-Glycosyltransferase/glycogen phosphorylase"/>
    <property type="match status" value="1"/>
</dbReference>
<keyword evidence="3" id="KW-1185">Reference proteome</keyword>
<feature type="domain" description="Glycosyl transferase family 1" evidence="1">
    <location>
        <begin position="2"/>
        <end position="151"/>
    </location>
</feature>
<dbReference type="Proteomes" id="UP000029692">
    <property type="component" value="Unassembled WGS sequence"/>
</dbReference>
<reference evidence="2 3" key="1">
    <citation type="submission" date="2014-05" db="EMBL/GenBank/DDBJ databases">
        <title>De novo Genome Sequence of Spirocheata sp.</title>
        <authorList>
            <person name="Shivani Y."/>
            <person name="Subhash Y."/>
            <person name="Tushar L."/>
            <person name="Sasikala C."/>
            <person name="Ramana C.V."/>
        </authorList>
    </citation>
    <scope>NUCLEOTIDE SEQUENCE [LARGE SCALE GENOMIC DNA]</scope>
    <source>
        <strain evidence="2 3">JC230</strain>
    </source>
</reference>
<name>A0A098QXA4_9SPIO</name>
<protein>
    <recommendedName>
        <fullName evidence="1">Glycosyl transferase family 1 domain-containing protein</fullName>
    </recommendedName>
</protein>
<dbReference type="PANTHER" id="PTHR12526">
    <property type="entry name" value="GLYCOSYLTRANSFERASE"/>
    <property type="match status" value="1"/>
</dbReference>
<dbReference type="Pfam" id="PF00534">
    <property type="entry name" value="Glycos_transf_1"/>
    <property type="match status" value="1"/>
</dbReference>
<evidence type="ECO:0000313" key="3">
    <source>
        <dbReference type="Proteomes" id="UP000029692"/>
    </source>
</evidence>
<accession>A0A098QXA4</accession>
<dbReference type="CDD" id="cd03801">
    <property type="entry name" value="GT4_PimA-like"/>
    <property type="match status" value="1"/>
</dbReference>
<dbReference type="Gene3D" id="3.40.50.2000">
    <property type="entry name" value="Glycogen Phosphorylase B"/>
    <property type="match status" value="1"/>
</dbReference>
<organism evidence="2 3">
    <name type="scientific">Spirochaeta lutea</name>
    <dbReference type="NCBI Taxonomy" id="1480694"/>
    <lineage>
        <taxon>Bacteria</taxon>
        <taxon>Pseudomonadati</taxon>
        <taxon>Spirochaetota</taxon>
        <taxon>Spirochaetia</taxon>
        <taxon>Spirochaetales</taxon>
        <taxon>Spirochaetaceae</taxon>
        <taxon>Spirochaeta</taxon>
    </lineage>
</organism>
<dbReference type="AlphaFoldDB" id="A0A098QXA4"/>
<dbReference type="eggNOG" id="COG0438">
    <property type="taxonomic scope" value="Bacteria"/>
</dbReference>
<dbReference type="STRING" id="1480694.DC28_12795"/>
<evidence type="ECO:0000259" key="1">
    <source>
        <dbReference type="Pfam" id="PF00534"/>
    </source>
</evidence>
<evidence type="ECO:0000313" key="2">
    <source>
        <dbReference type="EMBL" id="KGE71122.1"/>
    </source>
</evidence>
<proteinExistence type="predicted"/>
<gene>
    <name evidence="2" type="ORF">DC28_12795</name>
</gene>
<sequence length="179" mass="20717">MYLSNLIKNKGIEDLLRAVSLLRNESIELVFVGGMVDVNQAWFDNRVNRYGIENITFYLGPKYGLAKEAIYESSDIFVLPTHHDCFPLVIIEAMSHGLPIISTKVGAIPDILIDEFDSYLIDPGDHMELFRKLRQLVTNPDLRRKFGKRAFSRYEKNFTKEQFLLRLDKTVTDWVDESV</sequence>
<dbReference type="InterPro" id="IPR001296">
    <property type="entry name" value="Glyco_trans_1"/>
</dbReference>
<dbReference type="EMBL" id="JNUP01000069">
    <property type="protein sequence ID" value="KGE71122.1"/>
    <property type="molecule type" value="Genomic_DNA"/>
</dbReference>